<dbReference type="EMBL" id="CACTIH010000067">
    <property type="protein sequence ID" value="CAA2947308.1"/>
    <property type="molecule type" value="Genomic_DNA"/>
</dbReference>
<evidence type="ECO:0000313" key="1">
    <source>
        <dbReference type="EMBL" id="CAA2947308.1"/>
    </source>
</evidence>
<reference evidence="1 2" key="1">
    <citation type="submission" date="2019-12" db="EMBL/GenBank/DDBJ databases">
        <authorList>
            <person name="Alioto T."/>
            <person name="Alioto T."/>
            <person name="Gomez Garrido J."/>
        </authorList>
    </citation>
    <scope>NUCLEOTIDE SEQUENCE [LARGE SCALE GENOMIC DNA]</scope>
</reference>
<dbReference type="PANTHER" id="PTHR35694:SF1">
    <property type="entry name" value="DENEDDYLASE"/>
    <property type="match status" value="1"/>
</dbReference>
<evidence type="ECO:0000313" key="2">
    <source>
        <dbReference type="Proteomes" id="UP000594638"/>
    </source>
</evidence>
<keyword evidence="2" id="KW-1185">Reference proteome</keyword>
<dbReference type="Gramene" id="OE9A025350T1">
    <property type="protein sequence ID" value="OE9A025350C1"/>
    <property type="gene ID" value="OE9A025350"/>
</dbReference>
<sequence>MSVGLADILDMYYEDVYTLPDKKFPCHTIAKSSRLSRNEVVLSSEGSIIGFQPTSGVAVNHWAANPLAKELFGGKNVAPGVLELGLKISHPSEVIVLELLMSVNPDSYFAFVRPISIAGKR</sequence>
<dbReference type="Proteomes" id="UP000594638">
    <property type="component" value="Unassembled WGS sequence"/>
</dbReference>
<dbReference type="OrthoDB" id="1894747at2759"/>
<comment type="caution">
    <text evidence="1">The sequence shown here is derived from an EMBL/GenBank/DDBJ whole genome shotgun (WGS) entry which is preliminary data.</text>
</comment>
<name>A0A8S0PFK2_OLEEU</name>
<gene>
    <name evidence="1" type="ORF">OLEA9_A025350</name>
</gene>
<dbReference type="PANTHER" id="PTHR35694">
    <property type="entry name" value="DENEDDYLASE"/>
    <property type="match status" value="1"/>
</dbReference>
<accession>A0A8S0PFK2</accession>
<protein>
    <submittedName>
        <fullName evidence="1">Isoform 1</fullName>
    </submittedName>
</protein>
<dbReference type="AlphaFoldDB" id="A0A8S0PFK2"/>
<proteinExistence type="predicted"/>
<organism evidence="1 2">
    <name type="scientific">Olea europaea subsp. europaea</name>
    <dbReference type="NCBI Taxonomy" id="158383"/>
    <lineage>
        <taxon>Eukaryota</taxon>
        <taxon>Viridiplantae</taxon>
        <taxon>Streptophyta</taxon>
        <taxon>Embryophyta</taxon>
        <taxon>Tracheophyta</taxon>
        <taxon>Spermatophyta</taxon>
        <taxon>Magnoliopsida</taxon>
        <taxon>eudicotyledons</taxon>
        <taxon>Gunneridae</taxon>
        <taxon>Pentapetalae</taxon>
        <taxon>asterids</taxon>
        <taxon>lamiids</taxon>
        <taxon>Lamiales</taxon>
        <taxon>Oleaceae</taxon>
        <taxon>Oleeae</taxon>
        <taxon>Olea</taxon>
    </lineage>
</organism>